<evidence type="ECO:0000259" key="6">
    <source>
        <dbReference type="Pfam" id="PF08479"/>
    </source>
</evidence>
<keyword evidence="1" id="KW-0472">Membrane</keyword>
<dbReference type="InterPro" id="IPR051544">
    <property type="entry name" value="TPS_OM_transporter"/>
</dbReference>
<reference evidence="7 8" key="1">
    <citation type="submission" date="2020-08" db="EMBL/GenBank/DDBJ databases">
        <title>Functional genomics of gut bacteria from endangered species of beetles.</title>
        <authorList>
            <person name="Carlos-Shanley C."/>
        </authorList>
    </citation>
    <scope>NUCLEOTIDE SEQUENCE [LARGE SCALE GENOMIC DNA]</scope>
    <source>
        <strain evidence="7 8">S00239</strain>
    </source>
</reference>
<dbReference type="InterPro" id="IPR005565">
    <property type="entry name" value="Hemolysn_activator_HlyB_C"/>
</dbReference>
<evidence type="ECO:0000259" key="5">
    <source>
        <dbReference type="Pfam" id="PF03865"/>
    </source>
</evidence>
<dbReference type="PANTHER" id="PTHR34597">
    <property type="entry name" value="SLR1661 PROTEIN"/>
    <property type="match status" value="1"/>
</dbReference>
<evidence type="ECO:0000256" key="1">
    <source>
        <dbReference type="ARBA" id="ARBA00022452"/>
    </source>
</evidence>
<dbReference type="Pfam" id="PF08479">
    <property type="entry name" value="POTRA_2"/>
    <property type="match status" value="1"/>
</dbReference>
<dbReference type="Gene3D" id="3.10.20.310">
    <property type="entry name" value="membrane protein fhac"/>
    <property type="match status" value="1"/>
</dbReference>
<feature type="signal peptide" evidence="4">
    <location>
        <begin position="1"/>
        <end position="33"/>
    </location>
</feature>
<dbReference type="GO" id="GO:0046819">
    <property type="term" value="P:protein secretion by the type V secretion system"/>
    <property type="evidence" value="ECO:0007669"/>
    <property type="project" value="TreeGrafter"/>
</dbReference>
<evidence type="ECO:0000256" key="2">
    <source>
        <dbReference type="ARBA" id="ARBA00022692"/>
    </source>
</evidence>
<keyword evidence="2" id="KW-0812">Transmembrane</keyword>
<organism evidence="7 8">
    <name type="scientific">Roseateles oligotrophus</name>
    <dbReference type="NCBI Taxonomy" id="1769250"/>
    <lineage>
        <taxon>Bacteria</taxon>
        <taxon>Pseudomonadati</taxon>
        <taxon>Pseudomonadota</taxon>
        <taxon>Betaproteobacteria</taxon>
        <taxon>Burkholderiales</taxon>
        <taxon>Sphaerotilaceae</taxon>
        <taxon>Roseateles</taxon>
    </lineage>
</organism>
<feature type="domain" description="Polypeptide-transport-associated ShlB-type" evidence="6">
    <location>
        <begin position="77"/>
        <end position="152"/>
    </location>
</feature>
<keyword evidence="4" id="KW-0732">Signal</keyword>
<dbReference type="Proteomes" id="UP000562027">
    <property type="component" value="Unassembled WGS sequence"/>
</dbReference>
<name>A0A840LH07_9BURK</name>
<evidence type="ECO:0000313" key="8">
    <source>
        <dbReference type="Proteomes" id="UP000562027"/>
    </source>
</evidence>
<dbReference type="Pfam" id="PF03865">
    <property type="entry name" value="ShlB"/>
    <property type="match status" value="1"/>
</dbReference>
<dbReference type="GO" id="GO:0098046">
    <property type="term" value="C:type V protein secretion system complex"/>
    <property type="evidence" value="ECO:0007669"/>
    <property type="project" value="TreeGrafter"/>
</dbReference>
<dbReference type="Gene3D" id="2.40.160.50">
    <property type="entry name" value="membrane protein fhac: a member of the omp85/tpsb transporter family"/>
    <property type="match status" value="1"/>
</dbReference>
<sequence length="590" mass="62059">MKTTKTQKRWNASLGATLGATLGLLAAAPLALAAPDAGQLLNEQQRLNKPGQQPVNKPALLDAEAAQAAQSGGFKAQIKQVRFTGAEGLASETELQAWVADRLGRSLNHAELQALAARVTAQLQARGYMLARAYLPPQDLSEGVLEVAVLVGRLESGAGRVQLLGKDGGLNTRLNTRLAAIANAALPPGAVRGEQIERAILLINDVPGVSARASLDKGAEPGSSRIIVTAEELPALGGSVFADNFSNRYTGALRVGAQGFWNRPLGLEDVAGLSLSASEGTKQAALSYAFALNPAGLRANLAASYLRYEVGQELKRLDLSGSAQSLVAGLSYPLLRGREQNLWLSLDAERKQLSDQALGLSLRERRLHRLGAGLSGSGWDTLLGGGLNEFSAGLSVGQLNLAGNAGDQAADALSARTQGGFHKLSWRLARSQSVAADWAPNGLSLYLAANGQQASRNLDSSEKFMLGGPNGVRSYAVGEAVGDSGWVFNGELRQDFMLGGGLRAQALGFVDSGSVTQHASPWAGALQGQPNRYTLHGVGLGLNLFAQSWSVRSGVARALGENEGRNPATGLEADGRQDRYRLWLQLQARF</sequence>
<dbReference type="RefSeq" id="WP_184301124.1">
    <property type="nucleotide sequence ID" value="NZ_JACHLP010000006.1"/>
</dbReference>
<keyword evidence="1" id="KW-1134">Transmembrane beta strand</keyword>
<feature type="chain" id="PRO_5032399218" evidence="4">
    <location>
        <begin position="34"/>
        <end position="590"/>
    </location>
</feature>
<accession>A0A840LH07</accession>
<evidence type="ECO:0000313" key="7">
    <source>
        <dbReference type="EMBL" id="MBB4844557.1"/>
    </source>
</evidence>
<keyword evidence="8" id="KW-1185">Reference proteome</keyword>
<dbReference type="PANTHER" id="PTHR34597:SF1">
    <property type="entry name" value="HEME_HEMOPEXIN TRANSPORTER PROTEIN HUXB"/>
    <property type="match status" value="1"/>
</dbReference>
<gene>
    <name evidence="7" type="ORF">HNP55_003101</name>
</gene>
<dbReference type="EMBL" id="JACHLP010000006">
    <property type="protein sequence ID" value="MBB4844557.1"/>
    <property type="molecule type" value="Genomic_DNA"/>
</dbReference>
<evidence type="ECO:0000256" key="4">
    <source>
        <dbReference type="SAM" id="SignalP"/>
    </source>
</evidence>
<evidence type="ECO:0000256" key="3">
    <source>
        <dbReference type="ARBA" id="ARBA00023237"/>
    </source>
</evidence>
<comment type="caution">
    <text evidence="7">The sequence shown here is derived from an EMBL/GenBank/DDBJ whole genome shotgun (WGS) entry which is preliminary data.</text>
</comment>
<dbReference type="AlphaFoldDB" id="A0A840LH07"/>
<dbReference type="GO" id="GO:0008320">
    <property type="term" value="F:protein transmembrane transporter activity"/>
    <property type="evidence" value="ECO:0007669"/>
    <property type="project" value="TreeGrafter"/>
</dbReference>
<proteinExistence type="predicted"/>
<protein>
    <submittedName>
        <fullName evidence="7">Hemolysin activation/secretion protein</fullName>
    </submittedName>
</protein>
<keyword evidence="3" id="KW-0998">Cell outer membrane</keyword>
<feature type="domain" description="Haemolysin activator HlyB C-terminal" evidence="5">
    <location>
        <begin position="222"/>
        <end position="543"/>
    </location>
</feature>
<dbReference type="InterPro" id="IPR013686">
    <property type="entry name" value="Polypept-transport_assoc_ShlB"/>
</dbReference>